<protein>
    <submittedName>
        <fullName evidence="2">Uncharacterized protein</fullName>
    </submittedName>
</protein>
<organism evidence="2">
    <name type="scientific">marine sediment metagenome</name>
    <dbReference type="NCBI Taxonomy" id="412755"/>
    <lineage>
        <taxon>unclassified sequences</taxon>
        <taxon>metagenomes</taxon>
        <taxon>ecological metagenomes</taxon>
    </lineage>
</organism>
<sequence>MPANWYIPSSATATIVVGLAKGEIGDFRVTPAAEEGDIVGSTTDPVAIGVRNVGSLAGAISLRIRDLDGAIIWTGNITLAIDEFDWIYPAINYPMPAHDLSLRAEAYHDGVVDSFMDKTVVLIIRVDTDITLTLTPEAVEPGASYHYIGVLTRIDTGAGLAGMAIIARREGVEVGNGTTGADGSYDIVAAAPTAQGSYNCQAVFPGVVPFAASSAQVGLGVTMEILKPILAVVPAAFGVALVMLSTWK</sequence>
<evidence type="ECO:0000256" key="1">
    <source>
        <dbReference type="SAM" id="Phobius"/>
    </source>
</evidence>
<name>X1MIE5_9ZZZZ</name>
<gene>
    <name evidence="2" type="ORF">S06H3_18363</name>
</gene>
<dbReference type="EMBL" id="BARV01009276">
    <property type="protein sequence ID" value="GAI14455.1"/>
    <property type="molecule type" value="Genomic_DNA"/>
</dbReference>
<feature type="transmembrane region" description="Helical" evidence="1">
    <location>
        <begin position="229"/>
        <end position="247"/>
    </location>
</feature>
<keyword evidence="1" id="KW-1133">Transmembrane helix</keyword>
<reference evidence="2" key="1">
    <citation type="journal article" date="2014" name="Front. Microbiol.">
        <title>High frequency of phylogenetically diverse reductive dehalogenase-homologous genes in deep subseafloor sedimentary metagenomes.</title>
        <authorList>
            <person name="Kawai M."/>
            <person name="Futagami T."/>
            <person name="Toyoda A."/>
            <person name="Takaki Y."/>
            <person name="Nishi S."/>
            <person name="Hori S."/>
            <person name="Arai W."/>
            <person name="Tsubouchi T."/>
            <person name="Morono Y."/>
            <person name="Uchiyama I."/>
            <person name="Ito T."/>
            <person name="Fujiyama A."/>
            <person name="Inagaki F."/>
            <person name="Takami H."/>
        </authorList>
    </citation>
    <scope>NUCLEOTIDE SEQUENCE</scope>
    <source>
        <strain evidence="2">Expedition CK06-06</strain>
    </source>
</reference>
<dbReference type="AlphaFoldDB" id="X1MIE5"/>
<comment type="caution">
    <text evidence="2">The sequence shown here is derived from an EMBL/GenBank/DDBJ whole genome shotgun (WGS) entry which is preliminary data.</text>
</comment>
<evidence type="ECO:0000313" key="2">
    <source>
        <dbReference type="EMBL" id="GAI14455.1"/>
    </source>
</evidence>
<keyword evidence="1" id="KW-0812">Transmembrane</keyword>
<proteinExistence type="predicted"/>
<accession>X1MIE5</accession>
<keyword evidence="1" id="KW-0472">Membrane</keyword>